<dbReference type="EMBL" id="CAVMJV010000054">
    <property type="protein sequence ID" value="CAK5084755.1"/>
    <property type="molecule type" value="Genomic_DNA"/>
</dbReference>
<evidence type="ECO:0000313" key="2">
    <source>
        <dbReference type="Proteomes" id="UP001497535"/>
    </source>
</evidence>
<organism evidence="1 2">
    <name type="scientific">Meloidogyne enterolobii</name>
    <name type="common">Root-knot nematode worm</name>
    <name type="synonym">Meloidogyne mayaguensis</name>
    <dbReference type="NCBI Taxonomy" id="390850"/>
    <lineage>
        <taxon>Eukaryota</taxon>
        <taxon>Metazoa</taxon>
        <taxon>Ecdysozoa</taxon>
        <taxon>Nematoda</taxon>
        <taxon>Chromadorea</taxon>
        <taxon>Rhabditida</taxon>
        <taxon>Tylenchina</taxon>
        <taxon>Tylenchomorpha</taxon>
        <taxon>Tylenchoidea</taxon>
        <taxon>Meloidogynidae</taxon>
        <taxon>Meloidogyninae</taxon>
        <taxon>Meloidogyne</taxon>
    </lineage>
</organism>
<name>A0ACB1A0E5_MELEN</name>
<proteinExistence type="predicted"/>
<sequence>MLIKFQNYLINSFLKMNNKNSVNILNKLSTKPIPFAQTNESNLFQLPVTLNTDKGKVTINAVYQDTHPDGSSHKGQTVIMLHGSPGSHNDFKYIVPLLTISPKGVRSIVINWPGMGYSESLLISDWPETRSLTKILVICVDISGQSRFFEILLRSSQSLKIETRFLSPFKYFYLTPINLIYLFSSSDDDNLKNDNLERTEYVQSIINSLKLQKPLIFFGHSRGVENAFRLAERNESELSLLILLEYSHILGSVPFSQLNFFLLCGNLLGG</sequence>
<gene>
    <name evidence="1" type="ORF">MENTE1834_LOCUS32159</name>
</gene>
<accession>A0ACB1A0E5</accession>
<keyword evidence="2" id="KW-1185">Reference proteome</keyword>
<dbReference type="Proteomes" id="UP001497535">
    <property type="component" value="Unassembled WGS sequence"/>
</dbReference>
<evidence type="ECO:0000313" key="1">
    <source>
        <dbReference type="EMBL" id="CAK5084755.1"/>
    </source>
</evidence>
<comment type="caution">
    <text evidence="1">The sequence shown here is derived from an EMBL/GenBank/DDBJ whole genome shotgun (WGS) entry which is preliminary data.</text>
</comment>
<reference evidence="1" key="1">
    <citation type="submission" date="2023-11" db="EMBL/GenBank/DDBJ databases">
        <authorList>
            <person name="Poullet M."/>
        </authorList>
    </citation>
    <scope>NUCLEOTIDE SEQUENCE</scope>
    <source>
        <strain evidence="1">E1834</strain>
    </source>
</reference>
<protein>
    <submittedName>
        <fullName evidence="1">Uncharacterized protein</fullName>
    </submittedName>
</protein>